<feature type="compositionally biased region" description="Basic and acidic residues" evidence="12">
    <location>
        <begin position="55"/>
        <end position="65"/>
    </location>
</feature>
<evidence type="ECO:0000256" key="2">
    <source>
        <dbReference type="ARBA" id="ARBA00001946"/>
    </source>
</evidence>
<dbReference type="SMART" id="SM00332">
    <property type="entry name" value="PP2Cc"/>
    <property type="match status" value="1"/>
</dbReference>
<dbReference type="CDD" id="cd00143">
    <property type="entry name" value="PP2Cc"/>
    <property type="match status" value="1"/>
</dbReference>
<dbReference type="STRING" id="210143.A0A1R3IKW5"/>
<keyword evidence="6" id="KW-0378">Hydrolase</keyword>
<comment type="similarity">
    <text evidence="3">Belongs to the PP2C family.</text>
</comment>
<comment type="caution">
    <text evidence="14">The sequence shown here is derived from an EMBL/GenBank/DDBJ whole genome shotgun (WGS) entry which is preliminary data.</text>
</comment>
<sequence length="332" mass="37422">MVAARRSQLAVSEASVPEGVGWLCHTQLNKVQVMQQQRNLKSVRHFSEDILLSEMKGEAEDHSPREEDEDEDEEMEQPQIPDVSHGYHLVKGEMGHGMEDYIVAETRKSNGHELRLYAIFDGHSGRNVAKYLQRHLFDNILNQPEFWENPKEAIKRAYKKTDDEILERVGDMRGGSTAVTAILMDGEKLIVANVGDSRAILCRANGAVEQITIDHDPLREKQLVENRGGFVSEMPGNVPRVDGQLAMTRAFGDAKVKEHITSEPDVRVEMIDPNTDEFIILASDGLWKVMSNEEAFEKIRELDDAQEASEELIKEALARKSQDDISCIVVAF</sequence>
<accession>A0A1R3IKW5</accession>
<dbReference type="InterPro" id="IPR036457">
    <property type="entry name" value="PPM-type-like_dom_sf"/>
</dbReference>
<evidence type="ECO:0000313" key="15">
    <source>
        <dbReference type="Proteomes" id="UP000188268"/>
    </source>
</evidence>
<keyword evidence="9" id="KW-0464">Manganese</keyword>
<evidence type="ECO:0000313" key="14">
    <source>
        <dbReference type="EMBL" id="OMO83238.1"/>
    </source>
</evidence>
<dbReference type="GO" id="GO:0004722">
    <property type="term" value="F:protein serine/threonine phosphatase activity"/>
    <property type="evidence" value="ECO:0007669"/>
    <property type="project" value="UniProtKB-EC"/>
</dbReference>
<dbReference type="EMBL" id="AWWV01009899">
    <property type="protein sequence ID" value="OMO83238.1"/>
    <property type="molecule type" value="Genomic_DNA"/>
</dbReference>
<protein>
    <recommendedName>
        <fullName evidence="4">protein-serine/threonine phosphatase</fullName>
        <ecNumber evidence="4">3.1.3.16</ecNumber>
    </recommendedName>
</protein>
<dbReference type="GO" id="GO:0046872">
    <property type="term" value="F:metal ion binding"/>
    <property type="evidence" value="ECO:0007669"/>
    <property type="project" value="UniProtKB-KW"/>
</dbReference>
<dbReference type="InterPro" id="IPR001932">
    <property type="entry name" value="PPM-type_phosphatase-like_dom"/>
</dbReference>
<dbReference type="FunFam" id="3.60.40.10:FF:000010">
    <property type="entry name" value="Probable protein phosphatase 2C 39"/>
    <property type="match status" value="1"/>
</dbReference>
<evidence type="ECO:0000256" key="3">
    <source>
        <dbReference type="ARBA" id="ARBA00006702"/>
    </source>
</evidence>
<evidence type="ECO:0000256" key="8">
    <source>
        <dbReference type="ARBA" id="ARBA00022912"/>
    </source>
</evidence>
<keyword evidence="15" id="KW-1185">Reference proteome</keyword>
<evidence type="ECO:0000256" key="10">
    <source>
        <dbReference type="ARBA" id="ARBA00047761"/>
    </source>
</evidence>
<comment type="cofactor">
    <cofactor evidence="1">
        <name>Mn(2+)</name>
        <dbReference type="ChEBI" id="CHEBI:29035"/>
    </cofactor>
</comment>
<evidence type="ECO:0000256" key="6">
    <source>
        <dbReference type="ARBA" id="ARBA00022801"/>
    </source>
</evidence>
<evidence type="ECO:0000256" key="4">
    <source>
        <dbReference type="ARBA" id="ARBA00013081"/>
    </source>
</evidence>
<dbReference type="InterPro" id="IPR015655">
    <property type="entry name" value="PP2C"/>
</dbReference>
<evidence type="ECO:0000256" key="1">
    <source>
        <dbReference type="ARBA" id="ARBA00001936"/>
    </source>
</evidence>
<organism evidence="14 15">
    <name type="scientific">Corchorus capsularis</name>
    <name type="common">Jute</name>
    <dbReference type="NCBI Taxonomy" id="210143"/>
    <lineage>
        <taxon>Eukaryota</taxon>
        <taxon>Viridiplantae</taxon>
        <taxon>Streptophyta</taxon>
        <taxon>Embryophyta</taxon>
        <taxon>Tracheophyta</taxon>
        <taxon>Spermatophyta</taxon>
        <taxon>Magnoliopsida</taxon>
        <taxon>eudicotyledons</taxon>
        <taxon>Gunneridae</taxon>
        <taxon>Pentapetalae</taxon>
        <taxon>rosids</taxon>
        <taxon>malvids</taxon>
        <taxon>Malvales</taxon>
        <taxon>Malvaceae</taxon>
        <taxon>Grewioideae</taxon>
        <taxon>Apeibeae</taxon>
        <taxon>Corchorus</taxon>
    </lineage>
</organism>
<comment type="catalytic activity">
    <reaction evidence="11">
        <text>O-phospho-L-threonyl-[protein] + H2O = L-threonyl-[protein] + phosphate</text>
        <dbReference type="Rhea" id="RHEA:47004"/>
        <dbReference type="Rhea" id="RHEA-COMP:11060"/>
        <dbReference type="Rhea" id="RHEA-COMP:11605"/>
        <dbReference type="ChEBI" id="CHEBI:15377"/>
        <dbReference type="ChEBI" id="CHEBI:30013"/>
        <dbReference type="ChEBI" id="CHEBI:43474"/>
        <dbReference type="ChEBI" id="CHEBI:61977"/>
        <dbReference type="EC" id="3.1.3.16"/>
    </reaction>
</comment>
<dbReference type="EC" id="3.1.3.16" evidence="4"/>
<dbReference type="OrthoDB" id="10264738at2759"/>
<evidence type="ECO:0000256" key="12">
    <source>
        <dbReference type="SAM" id="MobiDB-lite"/>
    </source>
</evidence>
<keyword evidence="7" id="KW-0460">Magnesium</keyword>
<comment type="cofactor">
    <cofactor evidence="2">
        <name>Mg(2+)</name>
        <dbReference type="ChEBI" id="CHEBI:18420"/>
    </cofactor>
</comment>
<keyword evidence="8" id="KW-0904">Protein phosphatase</keyword>
<dbReference type="SUPFAM" id="SSF81606">
    <property type="entry name" value="PP2C-like"/>
    <property type="match status" value="1"/>
</dbReference>
<dbReference type="PANTHER" id="PTHR47992">
    <property type="entry name" value="PROTEIN PHOSPHATASE"/>
    <property type="match status" value="1"/>
</dbReference>
<reference evidence="14 15" key="1">
    <citation type="submission" date="2013-09" db="EMBL/GenBank/DDBJ databases">
        <title>Corchorus capsularis genome sequencing.</title>
        <authorList>
            <person name="Alam M."/>
            <person name="Haque M.S."/>
            <person name="Islam M.S."/>
            <person name="Emdad E.M."/>
            <person name="Islam M.M."/>
            <person name="Ahmed B."/>
            <person name="Halim A."/>
            <person name="Hossen Q.M.M."/>
            <person name="Hossain M.Z."/>
            <person name="Ahmed R."/>
            <person name="Khan M.M."/>
            <person name="Islam R."/>
            <person name="Rashid M.M."/>
            <person name="Khan S.A."/>
            <person name="Rahman M.S."/>
            <person name="Alam M."/>
        </authorList>
    </citation>
    <scope>NUCLEOTIDE SEQUENCE [LARGE SCALE GENOMIC DNA]</scope>
    <source>
        <strain evidence="15">cv. CVL-1</strain>
        <tissue evidence="14">Whole seedling</tissue>
    </source>
</reference>
<gene>
    <name evidence="14" type="ORF">CCACVL1_11489</name>
</gene>
<dbReference type="PROSITE" id="PS51746">
    <property type="entry name" value="PPM_2"/>
    <property type="match status" value="1"/>
</dbReference>
<evidence type="ECO:0000256" key="11">
    <source>
        <dbReference type="ARBA" id="ARBA00048336"/>
    </source>
</evidence>
<dbReference type="AlphaFoldDB" id="A0A1R3IKW5"/>
<dbReference type="SMART" id="SM00331">
    <property type="entry name" value="PP2C_SIG"/>
    <property type="match status" value="1"/>
</dbReference>
<feature type="region of interest" description="Disordered" evidence="12">
    <location>
        <begin position="52"/>
        <end position="84"/>
    </location>
</feature>
<name>A0A1R3IKW5_COCAP</name>
<feature type="compositionally biased region" description="Acidic residues" evidence="12">
    <location>
        <begin position="66"/>
        <end position="76"/>
    </location>
</feature>
<feature type="domain" description="PPM-type phosphatase" evidence="13">
    <location>
        <begin position="84"/>
        <end position="332"/>
    </location>
</feature>
<dbReference type="Proteomes" id="UP000188268">
    <property type="component" value="Unassembled WGS sequence"/>
</dbReference>
<dbReference type="OMA" id="MSNDEVW"/>
<comment type="catalytic activity">
    <reaction evidence="10">
        <text>O-phospho-L-seryl-[protein] + H2O = L-seryl-[protein] + phosphate</text>
        <dbReference type="Rhea" id="RHEA:20629"/>
        <dbReference type="Rhea" id="RHEA-COMP:9863"/>
        <dbReference type="Rhea" id="RHEA-COMP:11604"/>
        <dbReference type="ChEBI" id="CHEBI:15377"/>
        <dbReference type="ChEBI" id="CHEBI:29999"/>
        <dbReference type="ChEBI" id="CHEBI:43474"/>
        <dbReference type="ChEBI" id="CHEBI:83421"/>
        <dbReference type="EC" id="3.1.3.16"/>
    </reaction>
</comment>
<dbReference type="Gene3D" id="3.60.40.10">
    <property type="entry name" value="PPM-type phosphatase domain"/>
    <property type="match status" value="1"/>
</dbReference>
<proteinExistence type="inferred from homology"/>
<keyword evidence="5" id="KW-0479">Metal-binding</keyword>
<dbReference type="Pfam" id="PF00481">
    <property type="entry name" value="PP2C"/>
    <property type="match status" value="1"/>
</dbReference>
<evidence type="ECO:0000256" key="7">
    <source>
        <dbReference type="ARBA" id="ARBA00022842"/>
    </source>
</evidence>
<evidence type="ECO:0000259" key="13">
    <source>
        <dbReference type="PROSITE" id="PS51746"/>
    </source>
</evidence>
<evidence type="ECO:0000256" key="5">
    <source>
        <dbReference type="ARBA" id="ARBA00022723"/>
    </source>
</evidence>
<evidence type="ECO:0000256" key="9">
    <source>
        <dbReference type="ARBA" id="ARBA00023211"/>
    </source>
</evidence>
<dbReference type="Gramene" id="OMO83238">
    <property type="protein sequence ID" value="OMO83238"/>
    <property type="gene ID" value="CCACVL1_11489"/>
</dbReference>